<dbReference type="GO" id="GO:0016874">
    <property type="term" value="F:ligase activity"/>
    <property type="evidence" value="ECO:0007669"/>
    <property type="project" value="UniProtKB-KW"/>
</dbReference>
<comment type="caution">
    <text evidence="2">The sequence shown here is derived from an EMBL/GenBank/DDBJ whole genome shotgun (WGS) entry which is preliminary data.</text>
</comment>
<keyword evidence="3" id="KW-1185">Reference proteome</keyword>
<dbReference type="Gene3D" id="3.40.50.720">
    <property type="entry name" value="NAD(P)-binding Rossmann-like Domain"/>
    <property type="match status" value="1"/>
</dbReference>
<keyword evidence="2" id="KW-0436">Ligase</keyword>
<feature type="domain" description="CoA-binding" evidence="1">
    <location>
        <begin position="17"/>
        <end position="111"/>
    </location>
</feature>
<gene>
    <name evidence="2" type="ORF">GCM10010191_77890</name>
</gene>
<organism evidence="2 3">
    <name type="scientific">Actinomadura vinacea</name>
    <dbReference type="NCBI Taxonomy" id="115336"/>
    <lineage>
        <taxon>Bacteria</taxon>
        <taxon>Bacillati</taxon>
        <taxon>Actinomycetota</taxon>
        <taxon>Actinomycetes</taxon>
        <taxon>Streptosporangiales</taxon>
        <taxon>Thermomonosporaceae</taxon>
        <taxon>Actinomadura</taxon>
    </lineage>
</organism>
<protein>
    <submittedName>
        <fullName evidence="2">Acetate--CoA ligase family protein</fullName>
    </submittedName>
</protein>
<dbReference type="InterPro" id="IPR036291">
    <property type="entry name" value="NAD(P)-bd_dom_sf"/>
</dbReference>
<sequence>MTAAAGGLVTAERLRAFFEPRSFALIGASDRSAFSKLVLANLVDAGHGDRTHLVNRRQATVHGRPAHPTCAAIGEPVDLAFVMVPVAAAVDAVRDAAAAGARGVAVLSSGFAETGEEGRARQRELLAVAEELGLVVLGPNVLGFVNVAAGVPAMALSDPPAVPGNVALISQSGASCGAMKDFAALAGVGLSHVITVGNEAMVTVGHLVDHLVDDGATEAIAVFMEGVREPAVFAAACRRAAAAGKAVVALKAGRSELAARAAASHTGALVGDDRVVEAVFGRLGVIRVDTIEEMLVTAGAAAHTGPLERPGVGVVSISGGACDIIADLADAAGAVLPELAPATVRRLAEALPPYGHAQNPLDITGAAIMDPELWRASVAAVGADPGVGVVVAVNSLPWRDGAPQENRASFYGQRYVDAIGKGMRECKVPALYLTQVTQPIGEAARAVLESGGVAHAVPGLRLGVDALARIAAWSASRASDTAELGAGPTVPCAVERVPFSEVDARELLVSAGIPVVPAWHVHSGEEAARAAAGCGSPVAMKIVSPDIAHKSDLGCVRLGVTADRAAAAFEEIMAAGRVPAAGGARLDGVLVAPMRGGADGQPAVELLVGVTRDPDWGPMLAVGLGGVFVEVLDDVALTPLPVSPARARALLTGLRGAALLRGVRGGPAADLDRLAGVVAAVGRLAEELGPDLEALEINPLRVAGAEIEALDVLVAWRP</sequence>
<name>A0ABN3K3Z1_9ACTN</name>
<dbReference type="RefSeq" id="WP_344596061.1">
    <property type="nucleotide sequence ID" value="NZ_BAAARW010000035.1"/>
</dbReference>
<dbReference type="PANTHER" id="PTHR42793">
    <property type="entry name" value="COA BINDING DOMAIN CONTAINING PROTEIN"/>
    <property type="match status" value="1"/>
</dbReference>
<dbReference type="SUPFAM" id="SSF56059">
    <property type="entry name" value="Glutathione synthetase ATP-binding domain-like"/>
    <property type="match status" value="1"/>
</dbReference>
<dbReference type="Pfam" id="PF13607">
    <property type="entry name" value="Succ_CoA_lig"/>
    <property type="match status" value="1"/>
</dbReference>
<reference evidence="2 3" key="1">
    <citation type="journal article" date="2019" name="Int. J. Syst. Evol. Microbiol.">
        <title>The Global Catalogue of Microorganisms (GCM) 10K type strain sequencing project: providing services to taxonomists for standard genome sequencing and annotation.</title>
        <authorList>
            <consortium name="The Broad Institute Genomics Platform"/>
            <consortium name="The Broad Institute Genome Sequencing Center for Infectious Disease"/>
            <person name="Wu L."/>
            <person name="Ma J."/>
        </authorList>
    </citation>
    <scope>NUCLEOTIDE SEQUENCE [LARGE SCALE GENOMIC DNA]</scope>
    <source>
        <strain evidence="2 3">JCM 3325</strain>
    </source>
</reference>
<evidence type="ECO:0000259" key="1">
    <source>
        <dbReference type="SMART" id="SM00881"/>
    </source>
</evidence>
<dbReference type="Gene3D" id="3.30.1490.20">
    <property type="entry name" value="ATP-grasp fold, A domain"/>
    <property type="match status" value="1"/>
</dbReference>
<evidence type="ECO:0000313" key="3">
    <source>
        <dbReference type="Proteomes" id="UP001501231"/>
    </source>
</evidence>
<dbReference type="InterPro" id="IPR013815">
    <property type="entry name" value="ATP_grasp_subdomain_1"/>
</dbReference>
<dbReference type="SUPFAM" id="SSF52210">
    <property type="entry name" value="Succinyl-CoA synthetase domains"/>
    <property type="match status" value="2"/>
</dbReference>
<dbReference type="EMBL" id="BAAARW010000035">
    <property type="protein sequence ID" value="GAA2448842.1"/>
    <property type="molecule type" value="Genomic_DNA"/>
</dbReference>
<dbReference type="InterPro" id="IPR003781">
    <property type="entry name" value="CoA-bd"/>
</dbReference>
<dbReference type="Gene3D" id="3.40.50.261">
    <property type="entry name" value="Succinyl-CoA synthetase domains"/>
    <property type="match status" value="2"/>
</dbReference>
<dbReference type="PANTHER" id="PTHR42793:SF1">
    <property type="entry name" value="PEPTIDYL-LYSINE N-ACETYLTRANSFERASE PATZ"/>
    <property type="match status" value="1"/>
</dbReference>
<dbReference type="InterPro" id="IPR032875">
    <property type="entry name" value="Succ_CoA_lig_flav_dom"/>
</dbReference>
<dbReference type="InterPro" id="IPR016102">
    <property type="entry name" value="Succinyl-CoA_synth-like"/>
</dbReference>
<dbReference type="Gene3D" id="3.30.470.20">
    <property type="entry name" value="ATP-grasp fold, B domain"/>
    <property type="match status" value="1"/>
</dbReference>
<accession>A0ABN3K3Z1</accession>
<proteinExistence type="predicted"/>
<dbReference type="Pfam" id="PF13380">
    <property type="entry name" value="CoA_binding_2"/>
    <property type="match status" value="1"/>
</dbReference>
<evidence type="ECO:0000313" key="2">
    <source>
        <dbReference type="EMBL" id="GAA2448842.1"/>
    </source>
</evidence>
<dbReference type="Pfam" id="PF13549">
    <property type="entry name" value="ATP-grasp_5"/>
    <property type="match status" value="1"/>
</dbReference>
<dbReference type="SUPFAM" id="SSF51735">
    <property type="entry name" value="NAD(P)-binding Rossmann-fold domains"/>
    <property type="match status" value="1"/>
</dbReference>
<dbReference type="SMART" id="SM00881">
    <property type="entry name" value="CoA_binding"/>
    <property type="match status" value="1"/>
</dbReference>
<dbReference type="Proteomes" id="UP001501231">
    <property type="component" value="Unassembled WGS sequence"/>
</dbReference>